<protein>
    <recommendedName>
        <fullName evidence="4">TMV resistance protein N-like</fullName>
    </recommendedName>
</protein>
<dbReference type="PaxDb" id="3880-AET01381"/>
<proteinExistence type="predicted"/>
<reference evidence="1 3" key="2">
    <citation type="journal article" date="2014" name="BMC Genomics">
        <title>An improved genome release (version Mt4.0) for the model legume Medicago truncatula.</title>
        <authorList>
            <person name="Tang H."/>
            <person name="Krishnakumar V."/>
            <person name="Bidwell S."/>
            <person name="Rosen B."/>
            <person name="Chan A."/>
            <person name="Zhou S."/>
            <person name="Gentzbittel L."/>
            <person name="Childs K.L."/>
            <person name="Yandell M."/>
            <person name="Gundlach H."/>
            <person name="Mayer K.F."/>
            <person name="Schwartz D.C."/>
            <person name="Town C.D."/>
        </authorList>
    </citation>
    <scope>GENOME REANNOTATION</scope>
    <source>
        <strain evidence="2 3">cv. Jemalong A17</strain>
    </source>
</reference>
<accession>G7LEF7</accession>
<keyword evidence="3" id="KW-1185">Reference proteome</keyword>
<dbReference type="Proteomes" id="UP000002051">
    <property type="component" value="Chromosome 8"/>
</dbReference>
<dbReference type="AlphaFoldDB" id="G7LEF7"/>
<dbReference type="EnsemblPlants" id="AET01381">
    <property type="protein sequence ID" value="AET01381"/>
    <property type="gene ID" value="MTR_8g011870"/>
</dbReference>
<organism evidence="1 3">
    <name type="scientific">Medicago truncatula</name>
    <name type="common">Barrel medic</name>
    <name type="synonym">Medicago tribuloides</name>
    <dbReference type="NCBI Taxonomy" id="3880"/>
    <lineage>
        <taxon>Eukaryota</taxon>
        <taxon>Viridiplantae</taxon>
        <taxon>Streptophyta</taxon>
        <taxon>Embryophyta</taxon>
        <taxon>Tracheophyta</taxon>
        <taxon>Spermatophyta</taxon>
        <taxon>Magnoliopsida</taxon>
        <taxon>eudicotyledons</taxon>
        <taxon>Gunneridae</taxon>
        <taxon>Pentapetalae</taxon>
        <taxon>rosids</taxon>
        <taxon>fabids</taxon>
        <taxon>Fabales</taxon>
        <taxon>Fabaceae</taxon>
        <taxon>Papilionoideae</taxon>
        <taxon>50 kb inversion clade</taxon>
        <taxon>NPAAA clade</taxon>
        <taxon>Hologalegina</taxon>
        <taxon>IRL clade</taxon>
        <taxon>Trifolieae</taxon>
        <taxon>Medicago</taxon>
    </lineage>
</organism>
<evidence type="ECO:0000313" key="3">
    <source>
        <dbReference type="Proteomes" id="UP000002051"/>
    </source>
</evidence>
<name>G7LEF7_MEDTR</name>
<reference evidence="2" key="3">
    <citation type="submission" date="2015-04" db="UniProtKB">
        <authorList>
            <consortium name="EnsemblPlants"/>
        </authorList>
    </citation>
    <scope>IDENTIFICATION</scope>
    <source>
        <strain evidence="2">cv. Jemalong A17</strain>
    </source>
</reference>
<evidence type="ECO:0000313" key="1">
    <source>
        <dbReference type="EMBL" id="AET01381.1"/>
    </source>
</evidence>
<evidence type="ECO:0000313" key="2">
    <source>
        <dbReference type="EnsemblPlants" id="AET01381"/>
    </source>
</evidence>
<evidence type="ECO:0008006" key="4">
    <source>
        <dbReference type="Google" id="ProtNLM"/>
    </source>
</evidence>
<gene>
    <name evidence="1" type="ordered locus">MTR_8g011870</name>
</gene>
<sequence length="367" mass="41003">MYRDAHAANEAYGCVVESVGKEGHNNKSKGKITLTSPEINVNTIDSGDYNEHFKCEWTEMRKWPLAGPLQVEKREWHISSATFSLNKSFPAIIEAEVFSSIAEPLAVFTLSFSVTYSPFGIPSGNHPSWLAYTGEGPSAQFQVPEDVDCHIKGIILCVVYSSTSEIMGAECLTSVFIVVNHTKCNIQIYKRDTIMFFNDEDWKNVISNLGPGDDVEIFVAFGHGLIVKQTAVYLIYGHSITMEIKHSITMEVETSTNMEMKPSEEVNEQLSPEVDVEASITMEVEPSTNMEMEPLAEVNVQSLPEMEMQQSPEVKVEASTNVKTDLSQEVKMQSLPIMEMEPPPKSNRSIFTRFAKKNGCMFMLEPA</sequence>
<dbReference type="EMBL" id="CM001224">
    <property type="protein sequence ID" value="AET01381.1"/>
    <property type="molecule type" value="Genomic_DNA"/>
</dbReference>
<dbReference type="HOGENOM" id="CLU_755173_0_0_1"/>
<reference evidence="1 3" key="1">
    <citation type="journal article" date="2011" name="Nature">
        <title>The Medicago genome provides insight into the evolution of rhizobial symbioses.</title>
        <authorList>
            <person name="Young N.D."/>
            <person name="Debelle F."/>
            <person name="Oldroyd G.E."/>
            <person name="Geurts R."/>
            <person name="Cannon S.B."/>
            <person name="Udvardi M.K."/>
            <person name="Benedito V.A."/>
            <person name="Mayer K.F."/>
            <person name="Gouzy J."/>
            <person name="Schoof H."/>
            <person name="Van de Peer Y."/>
            <person name="Proost S."/>
            <person name="Cook D.R."/>
            <person name="Meyers B.C."/>
            <person name="Spannagl M."/>
            <person name="Cheung F."/>
            <person name="De Mita S."/>
            <person name="Krishnakumar V."/>
            <person name="Gundlach H."/>
            <person name="Zhou S."/>
            <person name="Mudge J."/>
            <person name="Bharti A.K."/>
            <person name="Murray J.D."/>
            <person name="Naoumkina M.A."/>
            <person name="Rosen B."/>
            <person name="Silverstein K.A."/>
            <person name="Tang H."/>
            <person name="Rombauts S."/>
            <person name="Zhao P.X."/>
            <person name="Zhou P."/>
            <person name="Barbe V."/>
            <person name="Bardou P."/>
            <person name="Bechner M."/>
            <person name="Bellec A."/>
            <person name="Berger A."/>
            <person name="Berges H."/>
            <person name="Bidwell S."/>
            <person name="Bisseling T."/>
            <person name="Choisne N."/>
            <person name="Couloux A."/>
            <person name="Denny R."/>
            <person name="Deshpande S."/>
            <person name="Dai X."/>
            <person name="Doyle J.J."/>
            <person name="Dudez A.M."/>
            <person name="Farmer A.D."/>
            <person name="Fouteau S."/>
            <person name="Franken C."/>
            <person name="Gibelin C."/>
            <person name="Gish J."/>
            <person name="Goldstein S."/>
            <person name="Gonzalez A.J."/>
            <person name="Green P.J."/>
            <person name="Hallab A."/>
            <person name="Hartog M."/>
            <person name="Hua A."/>
            <person name="Humphray S.J."/>
            <person name="Jeong D.H."/>
            <person name="Jing Y."/>
            <person name="Jocker A."/>
            <person name="Kenton S.M."/>
            <person name="Kim D.J."/>
            <person name="Klee K."/>
            <person name="Lai H."/>
            <person name="Lang C."/>
            <person name="Lin S."/>
            <person name="Macmil S.L."/>
            <person name="Magdelenat G."/>
            <person name="Matthews L."/>
            <person name="McCorrison J."/>
            <person name="Monaghan E.L."/>
            <person name="Mun J.H."/>
            <person name="Najar F.Z."/>
            <person name="Nicholson C."/>
            <person name="Noirot C."/>
            <person name="O'Bleness M."/>
            <person name="Paule C.R."/>
            <person name="Poulain J."/>
            <person name="Prion F."/>
            <person name="Qin B."/>
            <person name="Qu C."/>
            <person name="Retzel E.F."/>
            <person name="Riddle C."/>
            <person name="Sallet E."/>
            <person name="Samain S."/>
            <person name="Samson N."/>
            <person name="Sanders I."/>
            <person name="Saurat O."/>
            <person name="Scarpelli C."/>
            <person name="Schiex T."/>
            <person name="Segurens B."/>
            <person name="Severin A.J."/>
            <person name="Sherrier D.J."/>
            <person name="Shi R."/>
            <person name="Sims S."/>
            <person name="Singer S.R."/>
            <person name="Sinharoy S."/>
            <person name="Sterck L."/>
            <person name="Viollet A."/>
            <person name="Wang B.B."/>
            <person name="Wang K."/>
            <person name="Wang M."/>
            <person name="Wang X."/>
            <person name="Warfsmann J."/>
            <person name="Weissenbach J."/>
            <person name="White D.D."/>
            <person name="White J.D."/>
            <person name="Wiley G.B."/>
            <person name="Wincker P."/>
            <person name="Xing Y."/>
            <person name="Yang L."/>
            <person name="Yao Z."/>
            <person name="Ying F."/>
            <person name="Zhai J."/>
            <person name="Zhou L."/>
            <person name="Zuber A."/>
            <person name="Denarie J."/>
            <person name="Dixon R.A."/>
            <person name="May G.D."/>
            <person name="Schwartz D.C."/>
            <person name="Rogers J."/>
            <person name="Quetier F."/>
            <person name="Town C.D."/>
            <person name="Roe B.A."/>
        </authorList>
    </citation>
    <scope>NUCLEOTIDE SEQUENCE [LARGE SCALE GENOMIC DNA]</scope>
    <source>
        <strain evidence="1">A17</strain>
        <strain evidence="2 3">cv. Jemalong A17</strain>
    </source>
</reference>